<reference evidence="2 3" key="1">
    <citation type="submission" date="2024-05" db="EMBL/GenBank/DDBJ databases">
        <title>Three bacterial strains, DH-69, EH-24, and ECK-19 isolated from coastal sediments.</title>
        <authorList>
            <person name="Ye Y.-Q."/>
            <person name="Du Z.-J."/>
        </authorList>
    </citation>
    <scope>NUCLEOTIDE SEQUENCE [LARGE SCALE GENOMIC DNA]</scope>
    <source>
        <strain evidence="2 3">ECK-19</strain>
    </source>
</reference>
<dbReference type="Pfam" id="PF06764">
    <property type="entry name" value="DUF1223"/>
    <property type="match status" value="1"/>
</dbReference>
<feature type="signal peptide" evidence="1">
    <location>
        <begin position="1"/>
        <end position="29"/>
    </location>
</feature>
<gene>
    <name evidence="2" type="ORF">ABFZ84_03815</name>
</gene>
<organism evidence="2 3">
    <name type="scientific">Hyphococcus lacteus</name>
    <dbReference type="NCBI Taxonomy" id="3143536"/>
    <lineage>
        <taxon>Bacteria</taxon>
        <taxon>Pseudomonadati</taxon>
        <taxon>Pseudomonadota</taxon>
        <taxon>Alphaproteobacteria</taxon>
        <taxon>Parvularculales</taxon>
        <taxon>Parvularculaceae</taxon>
        <taxon>Hyphococcus</taxon>
    </lineage>
</organism>
<proteinExistence type="predicted"/>
<dbReference type="InterPro" id="IPR036249">
    <property type="entry name" value="Thioredoxin-like_sf"/>
</dbReference>
<dbReference type="PANTHER" id="PTHR36057:SF1">
    <property type="entry name" value="LIPOPROTEIN LIPID ATTACHMENT SITE-LIKE PROTEIN, PUTATIVE (DUF1223)-RELATED"/>
    <property type="match status" value="1"/>
</dbReference>
<dbReference type="Proteomes" id="UP001560685">
    <property type="component" value="Unassembled WGS sequence"/>
</dbReference>
<feature type="chain" id="PRO_5045375550" evidence="1">
    <location>
        <begin position="30"/>
        <end position="250"/>
    </location>
</feature>
<evidence type="ECO:0000313" key="2">
    <source>
        <dbReference type="EMBL" id="MEX6632666.1"/>
    </source>
</evidence>
<dbReference type="InterPro" id="IPR010634">
    <property type="entry name" value="DUF1223"/>
</dbReference>
<accession>A0ABV3Z1K3</accession>
<keyword evidence="1" id="KW-0732">Signal</keyword>
<dbReference type="SUPFAM" id="SSF52833">
    <property type="entry name" value="Thioredoxin-like"/>
    <property type="match status" value="1"/>
</dbReference>
<evidence type="ECO:0000313" key="3">
    <source>
        <dbReference type="Proteomes" id="UP001560685"/>
    </source>
</evidence>
<dbReference type="RefSeq" id="WP_369312592.1">
    <property type="nucleotide sequence ID" value="NZ_JBEHZE010000001.1"/>
</dbReference>
<protein>
    <submittedName>
        <fullName evidence="2">DUF1223 domain-containing protein</fullName>
    </submittedName>
</protein>
<sequence length="250" mass="26899">MSVTTKNVMKSCGAVLTALGAVFTAPANAADKTANDISKPVVVELFLSQSCIRCPKAAELFPKTAARDNVVALSWHVDYWNMTNTRHGRWTDPFSKAEYTARQKNYNANIRHRSSVYTPQIVVNGAAETVGAVPEKIYALIESADAQVPSVVASREDNMLNFTVGQSDDGGNAYLVTFIRHANTDITSGGNKGMTFDEINVVTDMKPLGIVRRRGGTLSINQTLAENEGCALIVQSPQQGAIITAAYCPA</sequence>
<dbReference type="EMBL" id="JBEHZE010000001">
    <property type="protein sequence ID" value="MEX6632666.1"/>
    <property type="molecule type" value="Genomic_DNA"/>
</dbReference>
<dbReference type="PANTHER" id="PTHR36057">
    <property type="match status" value="1"/>
</dbReference>
<keyword evidence="3" id="KW-1185">Reference proteome</keyword>
<name>A0ABV3Z1K3_9PROT</name>
<evidence type="ECO:0000256" key="1">
    <source>
        <dbReference type="SAM" id="SignalP"/>
    </source>
</evidence>
<comment type="caution">
    <text evidence="2">The sequence shown here is derived from an EMBL/GenBank/DDBJ whole genome shotgun (WGS) entry which is preliminary data.</text>
</comment>